<feature type="non-terminal residue" evidence="2">
    <location>
        <position position="1"/>
    </location>
</feature>
<evidence type="ECO:0000256" key="1">
    <source>
        <dbReference type="SAM" id="MobiDB-lite"/>
    </source>
</evidence>
<dbReference type="AlphaFoldDB" id="A0A9K3DBX3"/>
<organism evidence="2 3">
    <name type="scientific">Kipferlia bialata</name>
    <dbReference type="NCBI Taxonomy" id="797122"/>
    <lineage>
        <taxon>Eukaryota</taxon>
        <taxon>Metamonada</taxon>
        <taxon>Carpediemonas-like organisms</taxon>
        <taxon>Kipferlia</taxon>
    </lineage>
</organism>
<accession>A0A9K3DBX3</accession>
<dbReference type="EMBL" id="BDIP01009350">
    <property type="protein sequence ID" value="GIQ92282.1"/>
    <property type="molecule type" value="Genomic_DNA"/>
</dbReference>
<protein>
    <submittedName>
        <fullName evidence="2">Uncharacterized protein</fullName>
    </submittedName>
</protein>
<comment type="caution">
    <text evidence="2">The sequence shown here is derived from an EMBL/GenBank/DDBJ whole genome shotgun (WGS) entry which is preliminary data.</text>
</comment>
<feature type="non-terminal residue" evidence="2">
    <location>
        <position position="54"/>
    </location>
</feature>
<feature type="region of interest" description="Disordered" evidence="1">
    <location>
        <begin position="1"/>
        <end position="54"/>
    </location>
</feature>
<evidence type="ECO:0000313" key="2">
    <source>
        <dbReference type="EMBL" id="GIQ92282.1"/>
    </source>
</evidence>
<feature type="compositionally biased region" description="Polar residues" evidence="1">
    <location>
        <begin position="1"/>
        <end position="14"/>
    </location>
</feature>
<proteinExistence type="predicted"/>
<sequence>PVLSQQARSASSKTRTAHGEGLRGTPTQSPTKGRVPDKKELLSLDQDDLFTWME</sequence>
<name>A0A9K3DBX3_9EUKA</name>
<evidence type="ECO:0000313" key="3">
    <source>
        <dbReference type="Proteomes" id="UP000265618"/>
    </source>
</evidence>
<keyword evidence="3" id="KW-1185">Reference proteome</keyword>
<dbReference type="Proteomes" id="UP000265618">
    <property type="component" value="Unassembled WGS sequence"/>
</dbReference>
<gene>
    <name evidence="2" type="ORF">KIPB_015963</name>
</gene>
<reference evidence="2 3" key="1">
    <citation type="journal article" date="2018" name="PLoS ONE">
        <title>The draft genome of Kipferlia bialata reveals reductive genome evolution in fornicate parasites.</title>
        <authorList>
            <person name="Tanifuji G."/>
            <person name="Takabayashi S."/>
            <person name="Kume K."/>
            <person name="Takagi M."/>
            <person name="Nakayama T."/>
            <person name="Kamikawa R."/>
            <person name="Inagaki Y."/>
            <person name="Hashimoto T."/>
        </authorList>
    </citation>
    <scope>NUCLEOTIDE SEQUENCE [LARGE SCALE GENOMIC DNA]</scope>
    <source>
        <strain evidence="2">NY0173</strain>
    </source>
</reference>